<feature type="transmembrane region" description="Helical" evidence="5">
    <location>
        <begin position="51"/>
        <end position="72"/>
    </location>
</feature>
<accession>A0A2H9VMK9</accession>
<evidence type="ECO:0000256" key="3">
    <source>
        <dbReference type="ARBA" id="ARBA00022989"/>
    </source>
</evidence>
<evidence type="ECO:0000256" key="1">
    <source>
        <dbReference type="ARBA" id="ARBA00004370"/>
    </source>
</evidence>
<dbReference type="GO" id="GO:0005506">
    <property type="term" value="F:iron ion binding"/>
    <property type="evidence" value="ECO:0007669"/>
    <property type="project" value="InterPro"/>
</dbReference>
<dbReference type="GO" id="GO:0016020">
    <property type="term" value="C:membrane"/>
    <property type="evidence" value="ECO:0007669"/>
    <property type="project" value="UniProtKB-SubCell"/>
</dbReference>
<dbReference type="PANTHER" id="PTHR11863">
    <property type="entry name" value="STEROL DESATURASE"/>
    <property type="match status" value="1"/>
</dbReference>
<evidence type="ECO:0000259" key="6">
    <source>
        <dbReference type="Pfam" id="PF04116"/>
    </source>
</evidence>
<sequence length="230" mass="27267">MLNFLSEQSSFTLLMIFLAENFIVTGIALFAGWLTIKLCKHPVKPASYKEILTCIVTNCINTLITFTGFKLWQHGVIQFDFDLSWWLIFDTILLFLAMDLAMYIFHLAIHRSVAYKYIHRFHHIYHDPIPIDLFVLHPLETVSFGLLWLIVIYVYTFNFWAVILYLTLNVVFGIAGHLGFEPLPYKFRNSAWLKYIGTPTFHHDHHTDVNYNFGFYTNLWDRLFHTYKER</sequence>
<feature type="transmembrane region" description="Helical" evidence="5">
    <location>
        <begin position="129"/>
        <end position="153"/>
    </location>
</feature>
<comment type="subcellular location">
    <subcellularLocation>
        <location evidence="1">Membrane</location>
    </subcellularLocation>
</comment>
<keyword evidence="2 5" id="KW-0812">Transmembrane</keyword>
<dbReference type="InterPro" id="IPR006694">
    <property type="entry name" value="Fatty_acid_hydroxylase"/>
</dbReference>
<dbReference type="EMBL" id="PGFJ01000002">
    <property type="protein sequence ID" value="PJJ79570.1"/>
    <property type="molecule type" value="Genomic_DNA"/>
</dbReference>
<dbReference type="OrthoDB" id="9770329at2"/>
<feature type="transmembrane region" description="Helical" evidence="5">
    <location>
        <begin position="159"/>
        <end position="180"/>
    </location>
</feature>
<proteinExistence type="predicted"/>
<evidence type="ECO:0000256" key="4">
    <source>
        <dbReference type="ARBA" id="ARBA00023136"/>
    </source>
</evidence>
<evidence type="ECO:0000313" key="8">
    <source>
        <dbReference type="Proteomes" id="UP000242687"/>
    </source>
</evidence>
<dbReference type="Pfam" id="PF04116">
    <property type="entry name" value="FA_hydroxylase"/>
    <property type="match status" value="1"/>
</dbReference>
<dbReference type="InterPro" id="IPR050307">
    <property type="entry name" value="Sterol_Desaturase_Related"/>
</dbReference>
<keyword evidence="4 5" id="KW-0472">Membrane</keyword>
<keyword evidence="3 5" id="KW-1133">Transmembrane helix</keyword>
<comment type="caution">
    <text evidence="7">The sequence shown here is derived from an EMBL/GenBank/DDBJ whole genome shotgun (WGS) entry which is preliminary data.</text>
</comment>
<evidence type="ECO:0000313" key="7">
    <source>
        <dbReference type="EMBL" id="PJJ79570.1"/>
    </source>
</evidence>
<evidence type="ECO:0000256" key="5">
    <source>
        <dbReference type="SAM" id="Phobius"/>
    </source>
</evidence>
<name>A0A2H9VMK9_9SPHI</name>
<dbReference type="GO" id="GO:0016491">
    <property type="term" value="F:oxidoreductase activity"/>
    <property type="evidence" value="ECO:0007669"/>
    <property type="project" value="InterPro"/>
</dbReference>
<dbReference type="GO" id="GO:0008610">
    <property type="term" value="P:lipid biosynthetic process"/>
    <property type="evidence" value="ECO:0007669"/>
    <property type="project" value="InterPro"/>
</dbReference>
<gene>
    <name evidence="7" type="ORF">CLV57_2704</name>
</gene>
<reference evidence="7 8" key="1">
    <citation type="submission" date="2017-11" db="EMBL/GenBank/DDBJ databases">
        <title>Genomic Encyclopedia of Archaeal and Bacterial Type Strains, Phase II (KMG-II): From Individual Species to Whole Genera.</title>
        <authorList>
            <person name="Goeker M."/>
        </authorList>
    </citation>
    <scope>NUCLEOTIDE SEQUENCE [LARGE SCALE GENOMIC DNA]</scope>
    <source>
        <strain evidence="7 8">DSM 28175</strain>
    </source>
</reference>
<protein>
    <submittedName>
        <fullName evidence="7">Fatty acid hydroxylase family protein</fullName>
    </submittedName>
</protein>
<organism evidence="7 8">
    <name type="scientific">Mucilaginibacter auburnensis</name>
    <dbReference type="NCBI Taxonomy" id="1457233"/>
    <lineage>
        <taxon>Bacteria</taxon>
        <taxon>Pseudomonadati</taxon>
        <taxon>Bacteroidota</taxon>
        <taxon>Sphingobacteriia</taxon>
        <taxon>Sphingobacteriales</taxon>
        <taxon>Sphingobacteriaceae</taxon>
        <taxon>Mucilaginibacter</taxon>
    </lineage>
</organism>
<evidence type="ECO:0000256" key="2">
    <source>
        <dbReference type="ARBA" id="ARBA00022692"/>
    </source>
</evidence>
<dbReference type="AlphaFoldDB" id="A0A2H9VMK9"/>
<feature type="transmembrane region" description="Helical" evidence="5">
    <location>
        <begin position="12"/>
        <end position="39"/>
    </location>
</feature>
<dbReference type="RefSeq" id="WP_100341897.1">
    <property type="nucleotide sequence ID" value="NZ_PGFJ01000002.1"/>
</dbReference>
<feature type="domain" description="Fatty acid hydroxylase" evidence="6">
    <location>
        <begin position="92"/>
        <end position="226"/>
    </location>
</feature>
<feature type="transmembrane region" description="Helical" evidence="5">
    <location>
        <begin position="84"/>
        <end position="109"/>
    </location>
</feature>
<keyword evidence="8" id="KW-1185">Reference proteome</keyword>
<dbReference type="Proteomes" id="UP000242687">
    <property type="component" value="Unassembled WGS sequence"/>
</dbReference>